<dbReference type="PANTHER" id="PTHR47505:SF1">
    <property type="entry name" value="DNA UTILIZATION PROTEIN YHGH"/>
    <property type="match status" value="1"/>
</dbReference>
<dbReference type="Gene3D" id="3.40.50.2020">
    <property type="match status" value="1"/>
</dbReference>
<dbReference type="Proteomes" id="UP000885672">
    <property type="component" value="Unassembled WGS sequence"/>
</dbReference>
<dbReference type="InterPro" id="IPR000836">
    <property type="entry name" value="PRTase_dom"/>
</dbReference>
<protein>
    <submittedName>
        <fullName evidence="4">ComF family protein</fullName>
    </submittedName>
</protein>
<comment type="similarity">
    <text evidence="1">Belongs to the ComF/GntX family.</text>
</comment>
<dbReference type="SUPFAM" id="SSF53271">
    <property type="entry name" value="PRTase-like"/>
    <property type="match status" value="1"/>
</dbReference>
<reference evidence="4" key="1">
    <citation type="journal article" date="2020" name="mSystems">
        <title>Genome- and Community-Level Interaction Insights into Carbon Utilization and Element Cycling Functions of Hydrothermarchaeota in Hydrothermal Sediment.</title>
        <authorList>
            <person name="Zhou Z."/>
            <person name="Liu Y."/>
            <person name="Xu W."/>
            <person name="Pan J."/>
            <person name="Luo Z.H."/>
            <person name="Li M."/>
        </authorList>
    </citation>
    <scope>NUCLEOTIDE SEQUENCE [LARGE SCALE GENOMIC DNA]</scope>
    <source>
        <strain evidence="4">SpSt-1182</strain>
    </source>
</reference>
<evidence type="ECO:0000256" key="1">
    <source>
        <dbReference type="ARBA" id="ARBA00008007"/>
    </source>
</evidence>
<accession>A0A7V0XEG7</accession>
<dbReference type="AlphaFoldDB" id="A0A7V0XEG7"/>
<dbReference type="Pfam" id="PF00156">
    <property type="entry name" value="Pribosyltran"/>
    <property type="match status" value="1"/>
</dbReference>
<evidence type="ECO:0000259" key="3">
    <source>
        <dbReference type="Pfam" id="PF18912"/>
    </source>
</evidence>
<dbReference type="EMBL" id="DSBX01000016">
    <property type="protein sequence ID" value="HDQ98764.1"/>
    <property type="molecule type" value="Genomic_DNA"/>
</dbReference>
<dbReference type="Pfam" id="PF18912">
    <property type="entry name" value="DZR_2"/>
    <property type="match status" value="1"/>
</dbReference>
<proteinExistence type="inferred from homology"/>
<gene>
    <name evidence="4" type="ORF">ENN51_00555</name>
</gene>
<feature type="domain" description="Phosphoribosyltransferase" evidence="2">
    <location>
        <begin position="194"/>
        <end position="236"/>
    </location>
</feature>
<comment type="caution">
    <text evidence="4">The sequence shown here is derived from an EMBL/GenBank/DDBJ whole genome shotgun (WGS) entry which is preliminary data.</text>
</comment>
<organism evidence="4">
    <name type="scientific">candidate division WOR-3 bacterium</name>
    <dbReference type="NCBI Taxonomy" id="2052148"/>
    <lineage>
        <taxon>Bacteria</taxon>
        <taxon>Bacteria division WOR-3</taxon>
    </lineage>
</organism>
<dbReference type="InterPro" id="IPR051910">
    <property type="entry name" value="ComF/GntX_DNA_util-trans"/>
</dbReference>
<sequence>MRAVAASLRRLAVELGAFVFPPVCLGCDADLKSGLVCTVCNEQVLSGRLELCPRCGRPLHSGNTGCGRCETPVSLTRIRALGRYAPPFSGLVQELKYRNRTALVRLLGRALCGLVESDPELGRADIICPVPLHRARHRERGYNQAELLAREVGAGLGMNCTRLLVRHRNTPTQTRLPDDRARHANVRRAFAPVAGLKLESSRVLLVDDVMTSGATLDAAGRQLLLAGAGEVVGLVIAAA</sequence>
<dbReference type="PANTHER" id="PTHR47505">
    <property type="entry name" value="DNA UTILIZATION PROTEIN YHGH"/>
    <property type="match status" value="1"/>
</dbReference>
<dbReference type="InterPro" id="IPR044005">
    <property type="entry name" value="DZR_2"/>
</dbReference>
<dbReference type="InterPro" id="IPR029057">
    <property type="entry name" value="PRTase-like"/>
</dbReference>
<evidence type="ECO:0000313" key="4">
    <source>
        <dbReference type="EMBL" id="HDQ98764.1"/>
    </source>
</evidence>
<feature type="domain" description="Double zinc ribbon" evidence="3">
    <location>
        <begin position="18"/>
        <end position="69"/>
    </location>
</feature>
<name>A0A7V0XEG7_UNCW3</name>
<dbReference type="CDD" id="cd06223">
    <property type="entry name" value="PRTases_typeI"/>
    <property type="match status" value="1"/>
</dbReference>
<evidence type="ECO:0000259" key="2">
    <source>
        <dbReference type="Pfam" id="PF00156"/>
    </source>
</evidence>